<dbReference type="RefSeq" id="WP_090935729.1">
    <property type="nucleotide sequence ID" value="NZ_FOTS01000014.1"/>
</dbReference>
<dbReference type="AlphaFoldDB" id="A0A1I4JUX9"/>
<dbReference type="STRING" id="1123291.SAMN04490355_101421"/>
<organism evidence="1 2">
    <name type="scientific">Pelosinus propionicus DSM 13327</name>
    <dbReference type="NCBI Taxonomy" id="1123291"/>
    <lineage>
        <taxon>Bacteria</taxon>
        <taxon>Bacillati</taxon>
        <taxon>Bacillota</taxon>
        <taxon>Negativicutes</taxon>
        <taxon>Selenomonadales</taxon>
        <taxon>Sporomusaceae</taxon>
        <taxon>Pelosinus</taxon>
    </lineage>
</organism>
<keyword evidence="2" id="KW-1185">Reference proteome</keyword>
<dbReference type="InterPro" id="IPR012349">
    <property type="entry name" value="Split_barrel_FMN-bd"/>
</dbReference>
<dbReference type="InterPro" id="IPR024747">
    <property type="entry name" value="Pyridox_Oxase-rel"/>
</dbReference>
<evidence type="ECO:0000313" key="2">
    <source>
        <dbReference type="Proteomes" id="UP000199520"/>
    </source>
</evidence>
<dbReference type="Pfam" id="PF12900">
    <property type="entry name" value="Pyridox_ox_2"/>
    <property type="match status" value="1"/>
</dbReference>
<accession>A0A1I4JUX9</accession>
<evidence type="ECO:0000313" key="1">
    <source>
        <dbReference type="EMBL" id="SFL70043.1"/>
    </source>
</evidence>
<proteinExistence type="predicted"/>
<evidence type="ECO:0008006" key="3">
    <source>
        <dbReference type="Google" id="ProtNLM"/>
    </source>
</evidence>
<dbReference type="SUPFAM" id="SSF50475">
    <property type="entry name" value="FMN-binding split barrel"/>
    <property type="match status" value="1"/>
</dbReference>
<gene>
    <name evidence="1" type="ORF">SAMN04490355_101421</name>
</gene>
<reference evidence="2" key="1">
    <citation type="submission" date="2016-10" db="EMBL/GenBank/DDBJ databases">
        <authorList>
            <person name="Varghese N."/>
            <person name="Submissions S."/>
        </authorList>
    </citation>
    <scope>NUCLEOTIDE SEQUENCE [LARGE SCALE GENOMIC DNA]</scope>
    <source>
        <strain evidence="2">DSM 13327</strain>
    </source>
</reference>
<dbReference type="PANTHER" id="PTHR34071:SF2">
    <property type="entry name" value="FLAVIN-NUCLEOTIDE-BINDING PROTEIN"/>
    <property type="match status" value="1"/>
</dbReference>
<name>A0A1I4JUX9_9FIRM</name>
<sequence>MKTMRLTKQALNSERTRIILKTAFYGVLSTVSEDGMPYGVPLNHVLADNKLYFHCTVKGHKLENILHNSKACFTVVGDTKMLLEIFTAHFESVIAFGTVRILKEPVDVARAVRLLCEKNTPQRLDVVDSVIAGYLSKLNALEMTIEHLTGKASED</sequence>
<dbReference type="PANTHER" id="PTHR34071">
    <property type="entry name" value="5-NITROIMIDAZOLE ANTIBIOTICS RESISTANCE PROTEIN, NIMA-FAMILY-RELATED PROTEIN-RELATED"/>
    <property type="match status" value="1"/>
</dbReference>
<dbReference type="Proteomes" id="UP000199520">
    <property type="component" value="Unassembled WGS sequence"/>
</dbReference>
<dbReference type="Gene3D" id="2.30.110.10">
    <property type="entry name" value="Electron Transport, Fmn-binding Protein, Chain A"/>
    <property type="match status" value="1"/>
</dbReference>
<dbReference type="EMBL" id="FOTS01000014">
    <property type="protein sequence ID" value="SFL70043.1"/>
    <property type="molecule type" value="Genomic_DNA"/>
</dbReference>
<dbReference type="OrthoDB" id="9794935at2"/>
<protein>
    <recommendedName>
        <fullName evidence="3">Pyridoxamine 5'-phosphate oxidase</fullName>
    </recommendedName>
</protein>